<dbReference type="InterPro" id="IPR032675">
    <property type="entry name" value="LRR_dom_sf"/>
</dbReference>
<reference evidence="3 4" key="1">
    <citation type="journal article" date="2010" name="Nature">
        <title>The Ectocarpus genome and the independent evolution of multicellularity in brown algae.</title>
        <authorList>
            <person name="Cock J.M."/>
            <person name="Sterck L."/>
            <person name="Rouze P."/>
            <person name="Scornet D."/>
            <person name="Allen A.E."/>
            <person name="Amoutzias G."/>
            <person name="Anthouard V."/>
            <person name="Artiguenave F."/>
            <person name="Aury J.M."/>
            <person name="Badger J.H."/>
            <person name="Beszteri B."/>
            <person name="Billiau K."/>
            <person name="Bonnet E."/>
            <person name="Bothwell J.H."/>
            <person name="Bowler C."/>
            <person name="Boyen C."/>
            <person name="Brownlee C."/>
            <person name="Carrano C.J."/>
            <person name="Charrier B."/>
            <person name="Cho G.Y."/>
            <person name="Coelho S.M."/>
            <person name="Collen J."/>
            <person name="Corre E."/>
            <person name="Da Silva C."/>
            <person name="Delage L."/>
            <person name="Delaroque N."/>
            <person name="Dittami S.M."/>
            <person name="Doulbeau S."/>
            <person name="Elias M."/>
            <person name="Farnham G."/>
            <person name="Gachon C.M."/>
            <person name="Gschloessl B."/>
            <person name="Heesch S."/>
            <person name="Jabbari K."/>
            <person name="Jubin C."/>
            <person name="Kawai H."/>
            <person name="Kimura K."/>
            <person name="Kloareg B."/>
            <person name="Kupper F.C."/>
            <person name="Lang D."/>
            <person name="Le Bail A."/>
            <person name="Leblanc C."/>
            <person name="Lerouge P."/>
            <person name="Lohr M."/>
            <person name="Lopez P.J."/>
            <person name="Martens C."/>
            <person name="Maumus F."/>
            <person name="Michel G."/>
            <person name="Miranda-Saavedra D."/>
            <person name="Morales J."/>
            <person name="Moreau H."/>
            <person name="Motomura T."/>
            <person name="Nagasato C."/>
            <person name="Napoli C.A."/>
            <person name="Nelson D.R."/>
            <person name="Nyvall-Collen P."/>
            <person name="Peters A.F."/>
            <person name="Pommier C."/>
            <person name="Potin P."/>
            <person name="Poulain J."/>
            <person name="Quesneville H."/>
            <person name="Read B."/>
            <person name="Rensing S.A."/>
            <person name="Ritter A."/>
            <person name="Rousvoal S."/>
            <person name="Samanta M."/>
            <person name="Samson G."/>
            <person name="Schroeder D.C."/>
            <person name="Segurens B."/>
            <person name="Strittmatter M."/>
            <person name="Tonon T."/>
            <person name="Tregear J.W."/>
            <person name="Valentin K."/>
            <person name="von Dassow P."/>
            <person name="Yamagishi T."/>
            <person name="Van de Peer Y."/>
            <person name="Wincker P."/>
        </authorList>
    </citation>
    <scope>NUCLEOTIDE SEQUENCE [LARGE SCALE GENOMIC DNA]</scope>
    <source>
        <strain evidence="4">Ec32 / CCAP1310/4</strain>
    </source>
</reference>
<feature type="compositionally biased region" description="Basic residues" evidence="1">
    <location>
        <begin position="1988"/>
        <end position="1998"/>
    </location>
</feature>
<feature type="transmembrane region" description="Helical" evidence="2">
    <location>
        <begin position="215"/>
        <end position="232"/>
    </location>
</feature>
<feature type="transmembrane region" description="Helical" evidence="2">
    <location>
        <begin position="782"/>
        <end position="802"/>
    </location>
</feature>
<organism evidence="3 4">
    <name type="scientific">Ectocarpus siliculosus</name>
    <name type="common">Brown alga</name>
    <name type="synonym">Conferva siliculosa</name>
    <dbReference type="NCBI Taxonomy" id="2880"/>
    <lineage>
        <taxon>Eukaryota</taxon>
        <taxon>Sar</taxon>
        <taxon>Stramenopiles</taxon>
        <taxon>Ochrophyta</taxon>
        <taxon>PX clade</taxon>
        <taxon>Phaeophyceae</taxon>
        <taxon>Ectocarpales</taxon>
        <taxon>Ectocarpaceae</taxon>
        <taxon>Ectocarpus</taxon>
    </lineage>
</organism>
<sequence>MAENEGYGKGGVAIPADENKSTDDSDNRHQDAGATPRTSRCSEEEPNDKTDKKRDDGNDEGENDEYEEYEEDEVEDDDNSDERSGGGSLWFKAERIVITLQLLALALDVYGAPWPPLFVRMWSWVWLTNQYLRWPALVLLRRVGREFSLTFGDAQLDLWFFRDVIGYGVEVCAASVAVFVFFFVLQMPDYTSSKPKAAWRRSFLTHWFRRTLPRYLLNLGLCYVAFAGVTYFGEVFVPPDVVKAVIVVGGTLLTVSWILVVLLSLLVHVNVRMATKHDAEYSFMIAMKHVVKTKGRTCLFFLHLAYVPLTASIVRALVPEFDWNDKWAHESRREYNHHVWCNFMGFPPQLEGTAEMIVLECTSTSGVAVHTLSACLVLFFACGLPNMVRYLVRFLFEGFNANVDVIRSFLQAREVHQSTLEALTPFPKDVVWLARRRREIAFARNAANRLRRRALRVVVVSLRRVPLVRRLPGIRPRRRKKQKRSLADTGREKLSISDEELGATTATVQAGLGESVRIEEDNKDPPAPIGAPGTTLRDVDLYGPGDKHSTQKTLVLSQGTTGATALLEGVAGVAETTTARSGPEETKRPYKAGGGETRKKNELQRRQQQQALTEKSEKSHSRLEEFWRRRRKASVGMRQALQAEREAFANASQEFILALSDFESDHSLEITCWESVVDTSGLLYLSESYTWQRSEWKVVEGLERGAFVTAVVVSQHLGPASTQLLVGALVLAVFQTWTFRAEPFLYYREALLDTGLRVALILVLCIGAAGAGGAVPKYVVDTFLLAVGLAGIAAALVLGEVVRGAMVFVGKTLAAADERVNDLLFRQIFVVRWASLRGLDISRARTSTGLSLLHDSVINAEVEPTRWLVHLYPVLLHAETLHKESPLLLGILETARVLLRMEALTARLNDWGLDLPDSASQAGQGSLLGGLGLLGGNVGGGLGSALGDMGGMLGGGVATEEIQKEADEEEVAALAWKVGRLAEMFLSNELQNAELRWNAHQYDLLTEHGEPDLSELAQNLAEAFNVKPPKGYAHVHRWRKRARFTRDCLGEATCASRSDVDLAGCGLGDRGYKSLLSICRALSVQATTFTWPSPYTTQVRINVVRVDLSGNRMRRKSGYRIADMLLLNKTITDLNLSANALDSGAAKEIFFAARKNQVLKRLDISGNKIGPEAASGLAGMVTKNRSLTYLDLSDNQMGERKFWLPTGEIMHVPSAGPSLGDALRYNRTLTVLKVKGNLFGADTGHAFASGVARHRSLTWLVLSGNLLLPGGGKALALRLNAAKRSTLTRLDVSDNHVGKKAATLFSATLKRNRTLRHLDLSRNELGTHAGIAFATSLLVNRTLETLAIAGNGMGPNVAKNLGQSLAKNSSLKDLDLSDNVLGIATAEGGDPSDLGLALGHGLRINKTLTSINLSGNRLPTLEMQRIAEGLADHQSLAHLTLTGEAVNDSAALDLGRLIAQASGAGLVSLDLSRSALAGVGAVAVTRALTTGAHGLERLDLSDNSLSKNAAGELASALQNDERGGRAGCGVRFLGLARCGLGPVGGALVCRALGGNRTVEELDMSDNGLGPVAGMALARSLRVLYRNGKTVRPCRMRRLDISRNPLGNEAGVAILGALVNECTQHLDLSYTELRGKAAGLAIGRMLRCHTIVLQHLNVEHNNLGRHGVNEVFWALRRNASLLHLDISDNGAGALFGTEADKLEEYGTTSINSALSLNQTLRFLDLGTNGLSAECGSTLTASIRRNRCLANVSLEYNLLDDQAASTFGRKLRRDRQMDHLNLNNNRVGWRGGLDLAAGLALNSHLTWLDVGNNKLGEAGMLADVGGKFAAALVKNKTLTRLNMEGNTLGPSGGVAIAEALHRNNSLVEINLENNRLDQDVGFALEDLLKVNFTLHSVGASVGEVGIDSRETIDNMLAAREKMLETTTAHDPSQTRYRESSRNSGGGSVGGGSSNGSVGSLGGDSGSEGFAATGTRRPRSARALRAQQAKTARKSSTIRRK</sequence>
<dbReference type="Gene3D" id="3.80.10.10">
    <property type="entry name" value="Ribonuclease Inhibitor"/>
    <property type="match status" value="7"/>
</dbReference>
<dbReference type="EMBL" id="FN649760">
    <property type="protein sequence ID" value="CBJ33045.1"/>
    <property type="molecule type" value="Genomic_DNA"/>
</dbReference>
<evidence type="ECO:0000256" key="2">
    <source>
        <dbReference type="SAM" id="Phobius"/>
    </source>
</evidence>
<dbReference type="InterPro" id="IPR001611">
    <property type="entry name" value="Leu-rich_rpt"/>
</dbReference>
<feature type="transmembrane region" description="Helical" evidence="2">
    <location>
        <begin position="96"/>
        <end position="114"/>
    </location>
</feature>
<feature type="region of interest" description="Disordered" evidence="1">
    <location>
        <begin position="1"/>
        <end position="85"/>
    </location>
</feature>
<feature type="compositionally biased region" description="Basic and acidic residues" evidence="1">
    <location>
        <begin position="40"/>
        <end position="56"/>
    </location>
</feature>
<name>D7G0L6_ECTSI</name>
<feature type="transmembrane region" description="Helical" evidence="2">
    <location>
        <begin position="164"/>
        <end position="185"/>
    </location>
</feature>
<evidence type="ECO:0000313" key="4">
    <source>
        <dbReference type="Proteomes" id="UP000002630"/>
    </source>
</evidence>
<feature type="transmembrane region" description="Helical" evidence="2">
    <location>
        <begin position="297"/>
        <end position="318"/>
    </location>
</feature>
<feature type="region of interest" description="Disordered" evidence="1">
    <location>
        <begin position="1922"/>
        <end position="1998"/>
    </location>
</feature>
<keyword evidence="4" id="KW-1185">Reference proteome</keyword>
<feature type="compositionally biased region" description="Polar residues" evidence="1">
    <location>
        <begin position="1922"/>
        <end position="1932"/>
    </location>
</feature>
<dbReference type="STRING" id="2880.D7G0L6"/>
<feature type="transmembrane region" description="Helical" evidence="2">
    <location>
        <begin position="706"/>
        <end position="734"/>
    </location>
</feature>
<feature type="region of interest" description="Disordered" evidence="1">
    <location>
        <begin position="574"/>
        <end position="620"/>
    </location>
</feature>
<keyword evidence="2" id="KW-1133">Transmembrane helix</keyword>
<accession>D7G0L6</accession>
<feature type="transmembrane region" description="Helical" evidence="2">
    <location>
        <begin position="244"/>
        <end position="267"/>
    </location>
</feature>
<dbReference type="PANTHER" id="PTHR24114">
    <property type="entry name" value="LEUCINE RICH REPEAT FAMILY PROTEIN"/>
    <property type="match status" value="1"/>
</dbReference>
<feature type="compositionally biased region" description="Basic and acidic residues" evidence="1">
    <location>
        <begin position="17"/>
        <end position="31"/>
    </location>
</feature>
<protein>
    <submittedName>
        <fullName evidence="3">Hypothetical leucine rich repeat protein</fullName>
    </submittedName>
</protein>
<feature type="transmembrane region" description="Helical" evidence="2">
    <location>
        <begin position="754"/>
        <end position="775"/>
    </location>
</feature>
<feature type="compositionally biased region" description="Gly residues" evidence="1">
    <location>
        <begin position="1941"/>
        <end position="1963"/>
    </location>
</feature>
<keyword evidence="2" id="KW-0812">Transmembrane</keyword>
<gene>
    <name evidence="3" type="ORF">Esi_0411_0011</name>
</gene>
<dbReference type="Pfam" id="PF13516">
    <property type="entry name" value="LRR_6"/>
    <property type="match status" value="6"/>
</dbReference>
<dbReference type="OrthoDB" id="192240at2759"/>
<dbReference type="PANTHER" id="PTHR24114:SF2">
    <property type="entry name" value="F-BOX DOMAIN-CONTAINING PROTEIN-RELATED"/>
    <property type="match status" value="1"/>
</dbReference>
<dbReference type="Proteomes" id="UP000002630">
    <property type="component" value="Unassembled WGS sequence"/>
</dbReference>
<proteinExistence type="predicted"/>
<evidence type="ECO:0000256" key="1">
    <source>
        <dbReference type="SAM" id="MobiDB-lite"/>
    </source>
</evidence>
<dbReference type="eggNOG" id="KOG4308">
    <property type="taxonomic scope" value="Eukaryota"/>
</dbReference>
<dbReference type="InParanoid" id="D7G0L6"/>
<dbReference type="InterPro" id="IPR052394">
    <property type="entry name" value="LRR-containing"/>
</dbReference>
<feature type="compositionally biased region" description="Basic and acidic residues" evidence="1">
    <location>
        <begin position="596"/>
        <end position="605"/>
    </location>
</feature>
<dbReference type="SMART" id="SM00368">
    <property type="entry name" value="LRR_RI"/>
    <property type="match status" value="17"/>
</dbReference>
<feature type="compositionally biased region" description="Acidic residues" evidence="1">
    <location>
        <begin position="57"/>
        <end position="80"/>
    </location>
</feature>
<keyword evidence="2" id="KW-0472">Membrane</keyword>
<feature type="transmembrane region" description="Helical" evidence="2">
    <location>
        <begin position="367"/>
        <end position="388"/>
    </location>
</feature>
<evidence type="ECO:0000313" key="3">
    <source>
        <dbReference type="EMBL" id="CBJ33045.1"/>
    </source>
</evidence>
<dbReference type="SUPFAM" id="SSF52047">
    <property type="entry name" value="RNI-like"/>
    <property type="match status" value="2"/>
</dbReference>